<dbReference type="OMA" id="VRGLYKX"/>
<dbReference type="InParanoid" id="A7EUR7"/>
<dbReference type="SUPFAM" id="SSF103506">
    <property type="entry name" value="Mitochondrial carrier"/>
    <property type="match status" value="1"/>
</dbReference>
<evidence type="ECO:0000313" key="11">
    <source>
        <dbReference type="EMBL" id="EDN93209.1"/>
    </source>
</evidence>
<evidence type="ECO:0000256" key="5">
    <source>
        <dbReference type="ARBA" id="ARBA00022737"/>
    </source>
</evidence>
<evidence type="ECO:0000256" key="6">
    <source>
        <dbReference type="ARBA" id="ARBA00022792"/>
    </source>
</evidence>
<evidence type="ECO:0000256" key="10">
    <source>
        <dbReference type="RuleBase" id="RU000488"/>
    </source>
</evidence>
<dbReference type="Proteomes" id="UP000001312">
    <property type="component" value="Unassembled WGS sequence"/>
</dbReference>
<organism evidence="11 12">
    <name type="scientific">Sclerotinia sclerotiorum (strain ATCC 18683 / 1980 / Ss-1)</name>
    <name type="common">White mold</name>
    <name type="synonym">Whetzelinia sclerotiorum</name>
    <dbReference type="NCBI Taxonomy" id="665079"/>
    <lineage>
        <taxon>Eukaryota</taxon>
        <taxon>Fungi</taxon>
        <taxon>Dikarya</taxon>
        <taxon>Ascomycota</taxon>
        <taxon>Pezizomycotina</taxon>
        <taxon>Leotiomycetes</taxon>
        <taxon>Helotiales</taxon>
        <taxon>Sclerotiniaceae</taxon>
        <taxon>Sclerotinia</taxon>
    </lineage>
</organism>
<evidence type="ECO:0000256" key="1">
    <source>
        <dbReference type="ARBA" id="ARBA00004141"/>
    </source>
</evidence>
<proteinExistence type="inferred from homology"/>
<evidence type="ECO:0000313" key="12">
    <source>
        <dbReference type="Proteomes" id="UP000001312"/>
    </source>
</evidence>
<keyword evidence="6" id="KW-0999">Mitochondrion inner membrane</keyword>
<reference evidence="12" key="1">
    <citation type="journal article" date="2011" name="PLoS Genet.">
        <title>Genomic analysis of the necrotrophic fungal pathogens Sclerotinia sclerotiorum and Botrytis cinerea.</title>
        <authorList>
            <person name="Amselem J."/>
            <person name="Cuomo C.A."/>
            <person name="van Kan J.A."/>
            <person name="Viaud M."/>
            <person name="Benito E.P."/>
            <person name="Couloux A."/>
            <person name="Coutinho P.M."/>
            <person name="de Vries R.P."/>
            <person name="Dyer P.S."/>
            <person name="Fillinger S."/>
            <person name="Fournier E."/>
            <person name="Gout L."/>
            <person name="Hahn M."/>
            <person name="Kohn L."/>
            <person name="Lapalu N."/>
            <person name="Plummer K.M."/>
            <person name="Pradier J.M."/>
            <person name="Quevillon E."/>
            <person name="Sharon A."/>
            <person name="Simon A."/>
            <person name="ten Have A."/>
            <person name="Tudzynski B."/>
            <person name="Tudzynski P."/>
            <person name="Wincker P."/>
            <person name="Andrew M."/>
            <person name="Anthouard V."/>
            <person name="Beever R.E."/>
            <person name="Beffa R."/>
            <person name="Benoit I."/>
            <person name="Bouzid O."/>
            <person name="Brault B."/>
            <person name="Chen Z."/>
            <person name="Choquer M."/>
            <person name="Collemare J."/>
            <person name="Cotton P."/>
            <person name="Danchin E.G."/>
            <person name="Da Silva C."/>
            <person name="Gautier A."/>
            <person name="Giraud C."/>
            <person name="Giraud T."/>
            <person name="Gonzalez C."/>
            <person name="Grossetete S."/>
            <person name="Guldener U."/>
            <person name="Henrissat B."/>
            <person name="Howlett B.J."/>
            <person name="Kodira C."/>
            <person name="Kretschmer M."/>
            <person name="Lappartient A."/>
            <person name="Leroch M."/>
            <person name="Levis C."/>
            <person name="Mauceli E."/>
            <person name="Neuveglise C."/>
            <person name="Oeser B."/>
            <person name="Pearson M."/>
            <person name="Poulain J."/>
            <person name="Poussereau N."/>
            <person name="Quesneville H."/>
            <person name="Rascle C."/>
            <person name="Schumacher J."/>
            <person name="Segurens B."/>
            <person name="Sexton A."/>
            <person name="Silva E."/>
            <person name="Sirven C."/>
            <person name="Soanes D.M."/>
            <person name="Talbot N.J."/>
            <person name="Templeton M."/>
            <person name="Yandava C."/>
            <person name="Yarden O."/>
            <person name="Zeng Q."/>
            <person name="Rollins J.A."/>
            <person name="Lebrun M.H."/>
            <person name="Dickman M."/>
        </authorList>
    </citation>
    <scope>NUCLEOTIDE SEQUENCE [LARGE SCALE GENOMIC DNA]</scope>
    <source>
        <strain evidence="12">ATCC 18683 / 1980 / Ss-1</strain>
    </source>
</reference>
<dbReference type="STRING" id="665079.A7EUR7"/>
<accession>A7EUR7</accession>
<dbReference type="GO" id="GO:0055085">
    <property type="term" value="P:transmembrane transport"/>
    <property type="evidence" value="ECO:0007669"/>
    <property type="project" value="InterPro"/>
</dbReference>
<keyword evidence="6" id="KW-0496">Mitochondrion</keyword>
<dbReference type="RefSeq" id="XP_001590310.1">
    <property type="nucleotide sequence ID" value="XM_001590260.1"/>
</dbReference>
<keyword evidence="5" id="KW-0677">Repeat</keyword>
<evidence type="ECO:0000256" key="3">
    <source>
        <dbReference type="ARBA" id="ARBA00022448"/>
    </source>
</evidence>
<protein>
    <recommendedName>
        <fullName evidence="13">Mitochondrial thiamine pyrophosphate carrier 1</fullName>
    </recommendedName>
</protein>
<sequence length="167" mass="18455">MTENHARISPALVETIAGLSAGTASTLAVHPLDVIKTRLQIHRSISRTPASGLTIFRSLTKQPQPLKSLYRGLTPNLTGNASSWALFFYFKNIFESSLRSFHNQRSDSNYVSLTPLDYFLASGSAGIMITISTNPIWVLKTRMLSSDRGAKGAYQIMELFNLLFTSL</sequence>
<comment type="similarity">
    <text evidence="2 10">Belongs to the mitochondrial carrier (TC 2.A.29) family.</text>
</comment>
<dbReference type="InterPro" id="IPR044712">
    <property type="entry name" value="SLC25A32-like"/>
</dbReference>
<name>A7EUR7_SCLS1</name>
<dbReference type="AlphaFoldDB" id="A7EUR7"/>
<evidence type="ECO:0000256" key="8">
    <source>
        <dbReference type="ARBA" id="ARBA00023136"/>
    </source>
</evidence>
<dbReference type="Pfam" id="PF00153">
    <property type="entry name" value="Mito_carr"/>
    <property type="match status" value="2"/>
</dbReference>
<dbReference type="InterPro" id="IPR018108">
    <property type="entry name" value="MCP_transmembrane"/>
</dbReference>
<keyword evidence="7" id="KW-1133">Transmembrane helix</keyword>
<keyword evidence="3 10" id="KW-0813">Transport</keyword>
<dbReference type="EMBL" id="CH476632">
    <property type="protein sequence ID" value="EDN93209.1"/>
    <property type="molecule type" value="Genomic_DNA"/>
</dbReference>
<dbReference type="Gene3D" id="1.50.40.10">
    <property type="entry name" value="Mitochondrial carrier domain"/>
    <property type="match status" value="1"/>
</dbReference>
<evidence type="ECO:0000256" key="7">
    <source>
        <dbReference type="ARBA" id="ARBA00022989"/>
    </source>
</evidence>
<dbReference type="PANTHER" id="PTHR45683">
    <property type="entry name" value="MITOCHONDRIAL NICOTINAMIDE ADENINE DINUCLEOTIDE TRANSPORTER 1-RELATED-RELATED"/>
    <property type="match status" value="1"/>
</dbReference>
<dbReference type="FunFam" id="1.50.40.10:FF:000296">
    <property type="entry name" value="SLC (SoLute Carrier) homolog"/>
    <property type="match status" value="1"/>
</dbReference>
<dbReference type="GeneID" id="5486250"/>
<dbReference type="KEGG" id="ssl:SS1G_09075"/>
<feature type="repeat" description="Solcar" evidence="9">
    <location>
        <begin position="9"/>
        <end position="97"/>
    </location>
</feature>
<gene>
    <name evidence="11" type="ORF">SS1G_09075</name>
</gene>
<evidence type="ECO:0000256" key="2">
    <source>
        <dbReference type="ARBA" id="ARBA00006375"/>
    </source>
</evidence>
<comment type="subcellular location">
    <subcellularLocation>
        <location evidence="1">Membrane</location>
        <topology evidence="1">Multi-pass membrane protein</topology>
    </subcellularLocation>
</comment>
<evidence type="ECO:0000256" key="4">
    <source>
        <dbReference type="ARBA" id="ARBA00022692"/>
    </source>
</evidence>
<dbReference type="GO" id="GO:0016020">
    <property type="term" value="C:membrane"/>
    <property type="evidence" value="ECO:0007669"/>
    <property type="project" value="UniProtKB-SubCell"/>
</dbReference>
<keyword evidence="12" id="KW-1185">Reference proteome</keyword>
<dbReference type="PROSITE" id="PS50920">
    <property type="entry name" value="SOLCAR"/>
    <property type="match status" value="1"/>
</dbReference>
<evidence type="ECO:0008006" key="13">
    <source>
        <dbReference type="Google" id="ProtNLM"/>
    </source>
</evidence>
<dbReference type="InterPro" id="IPR023395">
    <property type="entry name" value="MCP_dom_sf"/>
</dbReference>
<evidence type="ECO:0000256" key="9">
    <source>
        <dbReference type="PROSITE-ProRule" id="PRU00282"/>
    </source>
</evidence>
<keyword evidence="4 9" id="KW-0812">Transmembrane</keyword>
<dbReference type="GO" id="GO:0006862">
    <property type="term" value="P:nucleotide transport"/>
    <property type="evidence" value="ECO:0007669"/>
    <property type="project" value="InterPro"/>
</dbReference>
<keyword evidence="8 9" id="KW-0472">Membrane</keyword>